<name>A0A3A4N228_ABYX5</name>
<dbReference type="AlphaFoldDB" id="A0A3A4N228"/>
<protein>
    <submittedName>
        <fullName evidence="4">Universal stress protein</fullName>
    </submittedName>
</protein>
<evidence type="ECO:0000313" key="5">
    <source>
        <dbReference type="Proteomes" id="UP000265882"/>
    </source>
</evidence>
<dbReference type="InterPro" id="IPR006015">
    <property type="entry name" value="Universal_stress_UspA"/>
</dbReference>
<feature type="transmembrane region" description="Helical" evidence="2">
    <location>
        <begin position="20"/>
        <end position="41"/>
    </location>
</feature>
<dbReference type="InterPro" id="IPR014729">
    <property type="entry name" value="Rossmann-like_a/b/a_fold"/>
</dbReference>
<keyword evidence="2" id="KW-0812">Transmembrane</keyword>
<comment type="similarity">
    <text evidence="1">Belongs to the universal stress protein A family.</text>
</comment>
<proteinExistence type="inferred from homology"/>
<dbReference type="Pfam" id="PF00582">
    <property type="entry name" value="Usp"/>
    <property type="match status" value="1"/>
</dbReference>
<dbReference type="Proteomes" id="UP000265882">
    <property type="component" value="Unassembled WGS sequence"/>
</dbReference>
<sequence length="233" mass="25200">MVFLVYIHHAVTVMMPTAEMMVGNGIQIVLFFIAGAFIGTYSDMRISYGRAISGGNLYSPAVFPAEQKLLVYLDDSGASINAVRYIAHLFKGAPDIRVTPLKVVNTPEAEPSSSNTTRENGNFPAHISSSYEVATLARSLLLESGFQSTSIESKLVDRKNARVSDVLLAEQESGGHSAIVVGRHRLTRSEEFLFGSVAIRLVRQANCPVWVIGDSSSPERVPDTVPAESAPES</sequence>
<feature type="domain" description="UspA" evidence="3">
    <location>
        <begin position="67"/>
        <end position="212"/>
    </location>
</feature>
<evidence type="ECO:0000256" key="1">
    <source>
        <dbReference type="ARBA" id="ARBA00008791"/>
    </source>
</evidence>
<evidence type="ECO:0000256" key="2">
    <source>
        <dbReference type="SAM" id="Phobius"/>
    </source>
</evidence>
<evidence type="ECO:0000259" key="3">
    <source>
        <dbReference type="Pfam" id="PF00582"/>
    </source>
</evidence>
<dbReference type="CDD" id="cd00293">
    <property type="entry name" value="USP-like"/>
    <property type="match status" value="1"/>
</dbReference>
<dbReference type="InterPro" id="IPR006016">
    <property type="entry name" value="UspA"/>
</dbReference>
<accession>A0A3A4N228</accession>
<keyword evidence="2" id="KW-0472">Membrane</keyword>
<comment type="caution">
    <text evidence="4">The sequence shown here is derived from an EMBL/GenBank/DDBJ whole genome shotgun (WGS) entry which is preliminary data.</text>
</comment>
<dbReference type="SUPFAM" id="SSF52402">
    <property type="entry name" value="Adenine nucleotide alpha hydrolases-like"/>
    <property type="match status" value="1"/>
</dbReference>
<keyword evidence="2" id="KW-1133">Transmembrane helix</keyword>
<gene>
    <name evidence="4" type="ORF">C4520_18710</name>
</gene>
<evidence type="ECO:0000313" key="4">
    <source>
        <dbReference type="EMBL" id="RJP16048.1"/>
    </source>
</evidence>
<dbReference type="Gene3D" id="3.40.50.620">
    <property type="entry name" value="HUPs"/>
    <property type="match status" value="1"/>
</dbReference>
<dbReference type="PRINTS" id="PR01438">
    <property type="entry name" value="UNVRSLSTRESS"/>
</dbReference>
<reference evidence="4 5" key="1">
    <citation type="journal article" date="2017" name="ISME J.">
        <title>Energy and carbon metabolisms in a deep terrestrial subsurface fluid microbial community.</title>
        <authorList>
            <person name="Momper L."/>
            <person name="Jungbluth S.P."/>
            <person name="Lee M.D."/>
            <person name="Amend J.P."/>
        </authorList>
    </citation>
    <scope>NUCLEOTIDE SEQUENCE [LARGE SCALE GENOMIC DNA]</scope>
    <source>
        <strain evidence="4">SURF_5</strain>
    </source>
</reference>
<organism evidence="4 5">
    <name type="scientific">Abyssobacteria bacterium (strain SURF_5)</name>
    <dbReference type="NCBI Taxonomy" id="2093360"/>
    <lineage>
        <taxon>Bacteria</taxon>
        <taxon>Pseudomonadati</taxon>
        <taxon>Candidatus Hydrogenedentota</taxon>
        <taxon>Candidatus Abyssobacteria</taxon>
    </lineage>
</organism>
<dbReference type="EMBL" id="QZKU01000128">
    <property type="protein sequence ID" value="RJP16048.1"/>
    <property type="molecule type" value="Genomic_DNA"/>
</dbReference>